<evidence type="ECO:0000256" key="3">
    <source>
        <dbReference type="ARBA" id="ARBA00022617"/>
    </source>
</evidence>
<keyword evidence="4 6" id="KW-0479">Metal-binding</keyword>
<comment type="cofactor">
    <cofactor evidence="1 6">
        <name>heme</name>
        <dbReference type="ChEBI" id="CHEBI:30413"/>
    </cofactor>
</comment>
<sequence>MHFFISPAYQLAFFRLDDKFSLDQAFYDRCPPFKIQGMTDKYSKLFLKLTATALNQPKMLHAYHPLMTDVVSATIMEFTQSGTLDVFELTSSIAVKIAIVWILGKQFYKAHADDMVQLILQIEKDIASPLNSFFPGWPHPPCIRMQKAIETMFKWVSHEIKLRRMVNANAPVQCDLLQLLLNCHECNVLLEADISRFMLTLFLAAHTNTAANMGWTIYELAKHTHLQQRVRAEVVPTQTTESLDSDSTFTDFYPSSGTRNLESHMPITTACIKETGRLYMKLLLLRKSLCDAQFGGYKILKGELICISPGCVALDSKLFEYPNVYNPDRWLPSNHKSTTSKPKIIPPMNMPQFGIGKHHCLGERVVLMAIKTIVLPELLRRFECTLDSNEQIVIPDYFGSISSPFPKHPIRIKVVPI</sequence>
<evidence type="ECO:0000313" key="9">
    <source>
        <dbReference type="Proteomes" id="UP000007241"/>
    </source>
</evidence>
<dbReference type="RefSeq" id="XP_006683441.1">
    <property type="nucleotide sequence ID" value="XM_006683378.1"/>
</dbReference>
<dbReference type="GO" id="GO:0020037">
    <property type="term" value="F:heme binding"/>
    <property type="evidence" value="ECO:0007669"/>
    <property type="project" value="InterPro"/>
</dbReference>
<evidence type="ECO:0000256" key="2">
    <source>
        <dbReference type="ARBA" id="ARBA00010617"/>
    </source>
</evidence>
<evidence type="ECO:0008006" key="10">
    <source>
        <dbReference type="Google" id="ProtNLM"/>
    </source>
</evidence>
<dbReference type="InterPro" id="IPR017972">
    <property type="entry name" value="Cyt_P450_CS"/>
</dbReference>
<reference evidence="8 9" key="1">
    <citation type="submission" date="2009-12" db="EMBL/GenBank/DDBJ databases">
        <title>The draft genome of Batrachochytrium dendrobatidis.</title>
        <authorList>
            <consortium name="US DOE Joint Genome Institute (JGI-PGF)"/>
            <person name="Kuo A."/>
            <person name="Salamov A."/>
            <person name="Schmutz J."/>
            <person name="Lucas S."/>
            <person name="Pitluck S."/>
            <person name="Rosenblum E."/>
            <person name="Stajich J."/>
            <person name="Eisen M."/>
            <person name="Grigoriev I.V."/>
        </authorList>
    </citation>
    <scope>NUCLEOTIDE SEQUENCE [LARGE SCALE GENOMIC DNA]</scope>
    <source>
        <strain evidence="9">JAM81 / FGSC 10211</strain>
    </source>
</reference>
<dbReference type="GO" id="GO:0004497">
    <property type="term" value="F:monooxygenase activity"/>
    <property type="evidence" value="ECO:0000318"/>
    <property type="project" value="GO_Central"/>
</dbReference>
<organism evidence="8 9">
    <name type="scientific">Batrachochytrium dendrobatidis (strain JAM81 / FGSC 10211)</name>
    <name type="common">Frog chytrid fungus</name>
    <dbReference type="NCBI Taxonomy" id="684364"/>
    <lineage>
        <taxon>Eukaryota</taxon>
        <taxon>Fungi</taxon>
        <taxon>Fungi incertae sedis</taxon>
        <taxon>Chytridiomycota</taxon>
        <taxon>Chytridiomycota incertae sedis</taxon>
        <taxon>Chytridiomycetes</taxon>
        <taxon>Rhizophydiales</taxon>
        <taxon>Rhizophydiales incertae sedis</taxon>
        <taxon>Batrachochytrium</taxon>
    </lineage>
</organism>
<dbReference type="EMBL" id="GL882953">
    <property type="protein sequence ID" value="EGF75934.1"/>
    <property type="molecule type" value="Genomic_DNA"/>
</dbReference>
<gene>
    <name evidence="8" type="ORF">BATDEDRAFT_93202</name>
</gene>
<dbReference type="Pfam" id="PF00067">
    <property type="entry name" value="p450"/>
    <property type="match status" value="1"/>
</dbReference>
<dbReference type="PANTHER" id="PTHR24304">
    <property type="entry name" value="CYTOCHROME P450 FAMILY 7"/>
    <property type="match status" value="1"/>
</dbReference>
<dbReference type="Proteomes" id="UP000007241">
    <property type="component" value="Unassembled WGS sequence"/>
</dbReference>
<dbReference type="PRINTS" id="PR00385">
    <property type="entry name" value="P450"/>
</dbReference>
<dbReference type="STRING" id="684364.F4PFQ9"/>
<dbReference type="PROSITE" id="PS00086">
    <property type="entry name" value="CYTOCHROME_P450"/>
    <property type="match status" value="1"/>
</dbReference>
<dbReference type="Gene3D" id="1.10.630.10">
    <property type="entry name" value="Cytochrome P450"/>
    <property type="match status" value="1"/>
</dbReference>
<feature type="binding site" description="axial binding residue" evidence="6">
    <location>
        <position position="360"/>
    </location>
    <ligand>
        <name>heme</name>
        <dbReference type="ChEBI" id="CHEBI:30413"/>
    </ligand>
    <ligandPart>
        <name>Fe</name>
        <dbReference type="ChEBI" id="CHEBI:18248"/>
    </ligandPart>
</feature>
<proteinExistence type="inferred from homology"/>
<protein>
    <recommendedName>
        <fullName evidence="10">Cytochrome P450</fullName>
    </recommendedName>
</protein>
<dbReference type="InterPro" id="IPR001128">
    <property type="entry name" value="Cyt_P450"/>
</dbReference>
<keyword evidence="7" id="KW-0560">Oxidoreductase</keyword>
<accession>F4PFQ9</accession>
<dbReference type="OMA" id="FHEVARN"/>
<keyword evidence="3 6" id="KW-0349">Heme</keyword>
<dbReference type="GO" id="GO:0016705">
    <property type="term" value="F:oxidoreductase activity, acting on paired donors, with incorporation or reduction of molecular oxygen"/>
    <property type="evidence" value="ECO:0007669"/>
    <property type="project" value="InterPro"/>
</dbReference>
<dbReference type="HOGENOM" id="CLU_658861_0_0_1"/>
<evidence type="ECO:0000256" key="4">
    <source>
        <dbReference type="ARBA" id="ARBA00022723"/>
    </source>
</evidence>
<dbReference type="GeneID" id="18244957"/>
<dbReference type="InterPro" id="IPR036396">
    <property type="entry name" value="Cyt_P450_sf"/>
</dbReference>
<comment type="similarity">
    <text evidence="2 7">Belongs to the cytochrome P450 family.</text>
</comment>
<keyword evidence="9" id="KW-1185">Reference proteome</keyword>
<evidence type="ECO:0000256" key="7">
    <source>
        <dbReference type="RuleBase" id="RU000461"/>
    </source>
</evidence>
<keyword evidence="7" id="KW-0503">Monooxygenase</keyword>
<keyword evidence="5 6" id="KW-0408">Iron</keyword>
<dbReference type="InParanoid" id="F4PFQ9"/>
<dbReference type="PRINTS" id="PR00465">
    <property type="entry name" value="EP450IV"/>
</dbReference>
<dbReference type="OrthoDB" id="2156562at2759"/>
<dbReference type="GO" id="GO:0005506">
    <property type="term" value="F:iron ion binding"/>
    <property type="evidence" value="ECO:0007669"/>
    <property type="project" value="InterPro"/>
</dbReference>
<evidence type="ECO:0000256" key="5">
    <source>
        <dbReference type="ARBA" id="ARBA00023004"/>
    </source>
</evidence>
<name>F4PFQ9_BATDJ</name>
<dbReference type="SUPFAM" id="SSF48264">
    <property type="entry name" value="Cytochrome P450"/>
    <property type="match status" value="1"/>
</dbReference>
<dbReference type="InterPro" id="IPR050529">
    <property type="entry name" value="CYP450_sterol_14alpha_dmase"/>
</dbReference>
<evidence type="ECO:0000313" key="8">
    <source>
        <dbReference type="EMBL" id="EGF75934.1"/>
    </source>
</evidence>
<dbReference type="AlphaFoldDB" id="F4PFQ9"/>
<evidence type="ECO:0000256" key="1">
    <source>
        <dbReference type="ARBA" id="ARBA00001971"/>
    </source>
</evidence>
<dbReference type="PANTHER" id="PTHR24304:SF2">
    <property type="entry name" value="24-HYDROXYCHOLESTEROL 7-ALPHA-HYDROXYLASE"/>
    <property type="match status" value="1"/>
</dbReference>
<dbReference type="InterPro" id="IPR002403">
    <property type="entry name" value="Cyt_P450_E_grp-IV"/>
</dbReference>
<evidence type="ECO:0000256" key="6">
    <source>
        <dbReference type="PIRSR" id="PIRSR602403-1"/>
    </source>
</evidence>